<accession>A0A7R7RL24</accession>
<dbReference type="Pfam" id="PF05853">
    <property type="entry name" value="BKACE"/>
    <property type="match status" value="1"/>
</dbReference>
<protein>
    <submittedName>
        <fullName evidence="1">Uncharacterized protein</fullName>
    </submittedName>
</protein>
<dbReference type="Gene3D" id="3.20.20.70">
    <property type="entry name" value="Aldolase class I"/>
    <property type="match status" value="1"/>
</dbReference>
<sequence length="53" mass="5314">MGLEFFAGGRTPTNLELVTEAVEATAAAGRKVATSAEAAALLGLPRTLESVPG</sequence>
<organism evidence="1 2">
    <name type="scientific">Mycobacterium intracellulare</name>
    <dbReference type="NCBI Taxonomy" id="1767"/>
    <lineage>
        <taxon>Bacteria</taxon>
        <taxon>Bacillati</taxon>
        <taxon>Actinomycetota</taxon>
        <taxon>Actinomycetes</taxon>
        <taxon>Mycobacteriales</taxon>
        <taxon>Mycobacteriaceae</taxon>
        <taxon>Mycobacterium</taxon>
        <taxon>Mycobacterium avium complex (MAC)</taxon>
    </lineage>
</organism>
<name>A0A7R7RL24_MYCIT</name>
<proteinExistence type="predicted"/>
<evidence type="ECO:0000313" key="1">
    <source>
        <dbReference type="EMBL" id="BCO98583.1"/>
    </source>
</evidence>
<gene>
    <name evidence="1" type="ORF">MINTM018_13530</name>
</gene>
<dbReference type="AlphaFoldDB" id="A0A7R7RL24"/>
<evidence type="ECO:0000313" key="2">
    <source>
        <dbReference type="Proteomes" id="UP000595205"/>
    </source>
</evidence>
<dbReference type="GO" id="GO:0043720">
    <property type="term" value="F:3-keto-5-aminohexanoate cleavage activity"/>
    <property type="evidence" value="ECO:0007669"/>
    <property type="project" value="InterPro"/>
</dbReference>
<dbReference type="EMBL" id="AP024255">
    <property type="protein sequence ID" value="BCO98583.1"/>
    <property type="molecule type" value="Genomic_DNA"/>
</dbReference>
<dbReference type="Proteomes" id="UP000595205">
    <property type="component" value="Chromosome"/>
</dbReference>
<dbReference type="InterPro" id="IPR013785">
    <property type="entry name" value="Aldolase_TIM"/>
</dbReference>
<dbReference type="InterPro" id="IPR008567">
    <property type="entry name" value="BKACE"/>
</dbReference>
<reference evidence="1 2" key="1">
    <citation type="submission" date="2020-12" db="EMBL/GenBank/DDBJ databases">
        <title>Genome sequence of clinical Mycobacterium intracellulare strains.</title>
        <authorList>
            <person name="Tateishi Y."/>
            <person name="Matsumoto S."/>
            <person name="Fukushima Y."/>
            <person name="Nakajima C."/>
            <person name="Suzuki Y."/>
        </authorList>
    </citation>
    <scope>NUCLEOTIDE SEQUENCE [LARGE SCALE GENOMIC DNA]</scope>
    <source>
        <strain evidence="1 2">M018</strain>
    </source>
</reference>